<reference evidence="11 12" key="1">
    <citation type="submission" date="2022-03" db="EMBL/GenBank/DDBJ databases">
        <title>Isotopic signatures of nitrous oxide derived from detoxification processes.</title>
        <authorList>
            <person name="Behrendt U."/>
            <person name="Buchen C."/>
            <person name="Well R."/>
            <person name="Ulrich A."/>
            <person name="Rohe L."/>
            <person name="Kolb S."/>
            <person name="Schloter M."/>
            <person name="Horn M.A."/>
            <person name="Augustin J."/>
        </authorList>
    </citation>
    <scope>NUCLEOTIDE SEQUENCE [LARGE SCALE GENOMIC DNA]</scope>
    <source>
        <strain evidence="11 12">S4-C24</strain>
    </source>
</reference>
<keyword evidence="2" id="KW-0813">Transport</keyword>
<dbReference type="InterPro" id="IPR007387">
    <property type="entry name" value="TRAP_DctQ"/>
</dbReference>
<evidence type="ECO:0000256" key="2">
    <source>
        <dbReference type="ARBA" id="ARBA00022448"/>
    </source>
</evidence>
<evidence type="ECO:0000256" key="7">
    <source>
        <dbReference type="ARBA" id="ARBA00023136"/>
    </source>
</evidence>
<dbReference type="Pfam" id="PF04290">
    <property type="entry name" value="DctQ"/>
    <property type="match status" value="1"/>
</dbReference>
<dbReference type="RefSeq" id="WP_241914791.1">
    <property type="nucleotide sequence ID" value="NZ_CP093326.1"/>
</dbReference>
<keyword evidence="7 9" id="KW-0472">Membrane</keyword>
<dbReference type="EMBL" id="CP093326">
    <property type="protein sequence ID" value="UNK46918.1"/>
    <property type="molecule type" value="Genomic_DNA"/>
</dbReference>
<protein>
    <submittedName>
        <fullName evidence="11">TRAP transporter small permease</fullName>
    </submittedName>
</protein>
<proteinExistence type="inferred from homology"/>
<evidence type="ECO:0000313" key="11">
    <source>
        <dbReference type="EMBL" id="UNK46918.1"/>
    </source>
</evidence>
<dbReference type="PANTHER" id="PTHR35011">
    <property type="entry name" value="2,3-DIKETO-L-GULONATE TRAP TRANSPORTER SMALL PERMEASE PROTEIN YIAM"/>
    <property type="match status" value="1"/>
</dbReference>
<feature type="domain" description="Tripartite ATP-independent periplasmic transporters DctQ component" evidence="10">
    <location>
        <begin position="34"/>
        <end position="165"/>
    </location>
</feature>
<keyword evidence="6 9" id="KW-1133">Transmembrane helix</keyword>
<evidence type="ECO:0000256" key="3">
    <source>
        <dbReference type="ARBA" id="ARBA00022475"/>
    </source>
</evidence>
<evidence type="ECO:0000256" key="4">
    <source>
        <dbReference type="ARBA" id="ARBA00022519"/>
    </source>
</evidence>
<name>A0ABY3W994_9MICC</name>
<comment type="subcellular location">
    <subcellularLocation>
        <location evidence="1">Cell inner membrane</location>
        <topology evidence="1">Multi-pass membrane protein</topology>
    </subcellularLocation>
</comment>
<evidence type="ECO:0000256" key="9">
    <source>
        <dbReference type="SAM" id="Phobius"/>
    </source>
</evidence>
<evidence type="ECO:0000313" key="12">
    <source>
        <dbReference type="Proteomes" id="UP000829069"/>
    </source>
</evidence>
<keyword evidence="4" id="KW-0997">Cell inner membrane</keyword>
<sequence>MGEHKSLPEWIRAIDRFSGWCLWGSAIACLIAAVHVASDVIGRYFFNRPVNGTLEFVTYWWMPLIIFLALGSAQYRNEHIRATLLLDSLKGRARALADALCLGIGTLMTGVLVVFMIVEAESSARIQQAALGTATVPIWPIKMIAVVGLVSLLLQLGATIYRTLTAEGGPMRSAEHASQA</sequence>
<evidence type="ECO:0000256" key="5">
    <source>
        <dbReference type="ARBA" id="ARBA00022692"/>
    </source>
</evidence>
<dbReference type="PROSITE" id="PS51257">
    <property type="entry name" value="PROKAR_LIPOPROTEIN"/>
    <property type="match status" value="1"/>
</dbReference>
<evidence type="ECO:0000256" key="1">
    <source>
        <dbReference type="ARBA" id="ARBA00004429"/>
    </source>
</evidence>
<dbReference type="PANTHER" id="PTHR35011:SF4">
    <property type="entry name" value="SLL1102 PROTEIN"/>
    <property type="match status" value="1"/>
</dbReference>
<dbReference type="InterPro" id="IPR055348">
    <property type="entry name" value="DctQ"/>
</dbReference>
<feature type="transmembrane region" description="Helical" evidence="9">
    <location>
        <begin position="58"/>
        <end position="75"/>
    </location>
</feature>
<feature type="transmembrane region" description="Helical" evidence="9">
    <location>
        <begin position="138"/>
        <end position="161"/>
    </location>
</feature>
<feature type="transmembrane region" description="Helical" evidence="9">
    <location>
        <begin position="20"/>
        <end position="38"/>
    </location>
</feature>
<accession>A0ABY3W994</accession>
<evidence type="ECO:0000256" key="8">
    <source>
        <dbReference type="ARBA" id="ARBA00038436"/>
    </source>
</evidence>
<keyword evidence="12" id="KW-1185">Reference proteome</keyword>
<evidence type="ECO:0000259" key="10">
    <source>
        <dbReference type="Pfam" id="PF04290"/>
    </source>
</evidence>
<evidence type="ECO:0000256" key="6">
    <source>
        <dbReference type="ARBA" id="ARBA00022989"/>
    </source>
</evidence>
<dbReference type="Proteomes" id="UP000829069">
    <property type="component" value="Chromosome"/>
</dbReference>
<keyword evidence="3" id="KW-1003">Cell membrane</keyword>
<gene>
    <name evidence="11" type="ORF">MNQ99_06075</name>
</gene>
<organism evidence="11 12">
    <name type="scientific">Arthrobacter sulfonylureivorans</name>
    <dbReference type="NCBI Taxonomy" id="2486855"/>
    <lineage>
        <taxon>Bacteria</taxon>
        <taxon>Bacillati</taxon>
        <taxon>Actinomycetota</taxon>
        <taxon>Actinomycetes</taxon>
        <taxon>Micrococcales</taxon>
        <taxon>Micrococcaceae</taxon>
        <taxon>Arthrobacter</taxon>
    </lineage>
</organism>
<comment type="similarity">
    <text evidence="8">Belongs to the TRAP transporter small permease family.</text>
</comment>
<feature type="transmembrane region" description="Helical" evidence="9">
    <location>
        <begin position="96"/>
        <end position="118"/>
    </location>
</feature>
<keyword evidence="5 9" id="KW-0812">Transmembrane</keyword>